<dbReference type="Pfam" id="PF00121">
    <property type="entry name" value="TIM"/>
    <property type="match status" value="1"/>
</dbReference>
<keyword evidence="5 6" id="KW-0413">Isomerase</keyword>
<dbReference type="AlphaFoldDB" id="A0A0G0Y572"/>
<comment type="caution">
    <text evidence="8">The sequence shown here is derived from an EMBL/GenBank/DDBJ whole genome shotgun (WGS) entry which is preliminary data.</text>
</comment>
<dbReference type="InterPro" id="IPR020861">
    <property type="entry name" value="Triosephosphate_isomerase_AS"/>
</dbReference>
<dbReference type="GO" id="GO:0019563">
    <property type="term" value="P:glycerol catabolic process"/>
    <property type="evidence" value="ECO:0007669"/>
    <property type="project" value="TreeGrafter"/>
</dbReference>
<feature type="binding site" evidence="6">
    <location>
        <position position="215"/>
    </location>
    <ligand>
        <name>substrate</name>
    </ligand>
</feature>
<dbReference type="PROSITE" id="PS00171">
    <property type="entry name" value="TIM_1"/>
    <property type="match status" value="1"/>
</dbReference>
<evidence type="ECO:0000256" key="5">
    <source>
        <dbReference type="ARBA" id="ARBA00023235"/>
    </source>
</evidence>
<dbReference type="NCBIfam" id="TIGR00419">
    <property type="entry name" value="tim"/>
    <property type="match status" value="1"/>
</dbReference>
<dbReference type="InterPro" id="IPR022896">
    <property type="entry name" value="TrioseP_Isoase_bac/euk"/>
</dbReference>
<protein>
    <recommendedName>
        <fullName evidence="6 7">Triosephosphate isomerase</fullName>
        <shortName evidence="6">TIM</shortName>
        <shortName evidence="6">TPI</shortName>
        <ecNumber evidence="6 7">5.3.1.1</ecNumber>
    </recommendedName>
    <alternativeName>
        <fullName evidence="6">Triose-phosphate isomerase</fullName>
    </alternativeName>
</protein>
<dbReference type="GO" id="GO:0006094">
    <property type="term" value="P:gluconeogenesis"/>
    <property type="evidence" value="ECO:0007669"/>
    <property type="project" value="UniProtKB-UniRule"/>
</dbReference>
<dbReference type="Gene3D" id="3.20.20.70">
    <property type="entry name" value="Aldolase class I"/>
    <property type="match status" value="1"/>
</dbReference>
<accession>A0A0G0Y572</accession>
<dbReference type="EMBL" id="LCCN01000013">
    <property type="protein sequence ID" value="KKS31847.1"/>
    <property type="molecule type" value="Genomic_DNA"/>
</dbReference>
<keyword evidence="3 6" id="KW-0963">Cytoplasm</keyword>
<comment type="pathway">
    <text evidence="6 7">Carbohydrate degradation; glycolysis; D-glyceraldehyde 3-phosphate from glycerone phosphate: step 1/1.</text>
</comment>
<feature type="binding site" evidence="6">
    <location>
        <begin position="13"/>
        <end position="15"/>
    </location>
    <ligand>
        <name>substrate</name>
    </ligand>
</feature>
<dbReference type="STRING" id="1618356.UU93_C0013G0002"/>
<dbReference type="PANTHER" id="PTHR21139">
    <property type="entry name" value="TRIOSEPHOSPHATE ISOMERASE"/>
    <property type="match status" value="1"/>
</dbReference>
<comment type="similarity">
    <text evidence="1 6 7">Belongs to the triosephosphate isomerase family.</text>
</comment>
<organism evidence="8 9">
    <name type="scientific">Candidatus Amesbacteria bacterium GW2011_GWA2_42_12</name>
    <dbReference type="NCBI Taxonomy" id="1618356"/>
    <lineage>
        <taxon>Bacteria</taxon>
        <taxon>Candidatus Amesiibacteriota</taxon>
    </lineage>
</organism>
<evidence type="ECO:0000256" key="1">
    <source>
        <dbReference type="ARBA" id="ARBA00007422"/>
    </source>
</evidence>
<comment type="subcellular location">
    <subcellularLocation>
        <location evidence="6 7">Cytoplasm</location>
    </subcellularLocation>
</comment>
<dbReference type="PATRIC" id="fig|1618356.3.peg.584"/>
<dbReference type="GO" id="GO:0006096">
    <property type="term" value="P:glycolytic process"/>
    <property type="evidence" value="ECO:0007669"/>
    <property type="project" value="UniProtKB-UniRule"/>
</dbReference>
<feature type="active site" description="Electrophile" evidence="6">
    <location>
        <position position="100"/>
    </location>
</feature>
<gene>
    <name evidence="6" type="primary">tpiA</name>
    <name evidence="8" type="ORF">UU93_C0013G0002</name>
</gene>
<dbReference type="InterPro" id="IPR035990">
    <property type="entry name" value="TIM_sf"/>
</dbReference>
<evidence type="ECO:0000256" key="6">
    <source>
        <dbReference type="HAMAP-Rule" id="MF_00147"/>
    </source>
</evidence>
<evidence type="ECO:0000313" key="9">
    <source>
        <dbReference type="Proteomes" id="UP000034160"/>
    </source>
</evidence>
<comment type="pathway">
    <text evidence="6 7">Carbohydrate biosynthesis; gluconeogenesis.</text>
</comment>
<dbReference type="SUPFAM" id="SSF51351">
    <property type="entry name" value="Triosephosphate isomerase (TIM)"/>
    <property type="match status" value="1"/>
</dbReference>
<keyword evidence="2 6" id="KW-0312">Gluconeogenesis</keyword>
<dbReference type="HAMAP" id="MF_00147_B">
    <property type="entry name" value="TIM_B"/>
    <property type="match status" value="1"/>
</dbReference>
<evidence type="ECO:0000256" key="7">
    <source>
        <dbReference type="RuleBase" id="RU363013"/>
    </source>
</evidence>
<dbReference type="GO" id="GO:0004807">
    <property type="term" value="F:triose-phosphate isomerase activity"/>
    <property type="evidence" value="ECO:0007669"/>
    <property type="project" value="UniProtKB-UniRule"/>
</dbReference>
<evidence type="ECO:0000256" key="2">
    <source>
        <dbReference type="ARBA" id="ARBA00022432"/>
    </source>
</evidence>
<evidence type="ECO:0000256" key="4">
    <source>
        <dbReference type="ARBA" id="ARBA00023152"/>
    </source>
</evidence>
<feature type="binding site" evidence="6">
    <location>
        <position position="178"/>
    </location>
    <ligand>
        <name>substrate</name>
    </ligand>
</feature>
<dbReference type="GO" id="GO:0046166">
    <property type="term" value="P:glyceraldehyde-3-phosphate biosynthetic process"/>
    <property type="evidence" value="ECO:0007669"/>
    <property type="project" value="TreeGrafter"/>
</dbReference>
<dbReference type="PANTHER" id="PTHR21139:SF42">
    <property type="entry name" value="TRIOSEPHOSPHATE ISOMERASE"/>
    <property type="match status" value="1"/>
</dbReference>
<evidence type="ECO:0000313" key="8">
    <source>
        <dbReference type="EMBL" id="KKS31847.1"/>
    </source>
</evidence>
<dbReference type="PROSITE" id="PS51440">
    <property type="entry name" value="TIM_2"/>
    <property type="match status" value="1"/>
</dbReference>
<dbReference type="UniPathway" id="UPA00109">
    <property type="reaction ID" value="UER00189"/>
</dbReference>
<dbReference type="InterPro" id="IPR000652">
    <property type="entry name" value="Triosephosphate_isomerase"/>
</dbReference>
<keyword evidence="4 6" id="KW-0324">Glycolysis</keyword>
<dbReference type="Proteomes" id="UP000034160">
    <property type="component" value="Unassembled WGS sequence"/>
</dbReference>
<name>A0A0G0Y572_9BACT</name>
<comment type="caution">
    <text evidence="6">Lacks conserved residue(s) required for the propagation of feature annotation.</text>
</comment>
<evidence type="ECO:0000256" key="3">
    <source>
        <dbReference type="ARBA" id="ARBA00022490"/>
    </source>
</evidence>
<sequence>MFTHNGKIYLFANWKMYLDYDESNILANALARGAKKFGDKIQMAIFPSTLSLYPVGQVLRDVGIGVGAQNVYWVDKGGYTGEVSAAMYRAVGCEYTLIGHSERRHQFGETDHDVREKMKAALASGLTPVLCVGETEQQRNTGKTEEVVEVQLRAAFDGLNWPKDKELIVAYEPVWAIGTGVACDPDEAMRMHELIIKICKNLIKNSDPVVLYGGSVRPNNVVGYLSQPAIDGVLVGAASTKLDEWLEIISAAQEL</sequence>
<proteinExistence type="inferred from homology"/>
<dbReference type="UniPathway" id="UPA00138"/>
<feature type="active site" description="Proton acceptor" evidence="6">
    <location>
        <position position="172"/>
    </location>
</feature>
<dbReference type="InterPro" id="IPR013785">
    <property type="entry name" value="Aldolase_TIM"/>
</dbReference>
<reference evidence="8 9" key="1">
    <citation type="journal article" date="2015" name="Nature">
        <title>rRNA introns, odd ribosomes, and small enigmatic genomes across a large radiation of phyla.</title>
        <authorList>
            <person name="Brown C.T."/>
            <person name="Hug L.A."/>
            <person name="Thomas B.C."/>
            <person name="Sharon I."/>
            <person name="Castelle C.J."/>
            <person name="Singh A."/>
            <person name="Wilkins M.J."/>
            <person name="Williams K.H."/>
            <person name="Banfield J.F."/>
        </authorList>
    </citation>
    <scope>NUCLEOTIDE SEQUENCE [LARGE SCALE GENOMIC DNA]</scope>
</reference>
<dbReference type="CDD" id="cd00311">
    <property type="entry name" value="TIM"/>
    <property type="match status" value="1"/>
</dbReference>
<comment type="subunit">
    <text evidence="6 7">Homodimer.</text>
</comment>
<comment type="catalytic activity">
    <reaction evidence="6 7">
        <text>D-glyceraldehyde 3-phosphate = dihydroxyacetone phosphate</text>
        <dbReference type="Rhea" id="RHEA:18585"/>
        <dbReference type="ChEBI" id="CHEBI:57642"/>
        <dbReference type="ChEBI" id="CHEBI:59776"/>
        <dbReference type="EC" id="5.3.1.1"/>
    </reaction>
</comment>
<dbReference type="GO" id="GO:0005829">
    <property type="term" value="C:cytosol"/>
    <property type="evidence" value="ECO:0007669"/>
    <property type="project" value="TreeGrafter"/>
</dbReference>
<comment type="function">
    <text evidence="6">Involved in the gluconeogenesis. Catalyzes stereospecifically the conversion of dihydroxyacetone phosphate (DHAP) to D-glyceraldehyde-3-phosphate (G3P).</text>
</comment>
<dbReference type="EC" id="5.3.1.1" evidence="6 7"/>